<keyword evidence="10" id="KW-0472">Membrane</keyword>
<proteinExistence type="inferred from homology"/>
<keyword evidence="10" id="KW-1133">Transmembrane helix</keyword>
<feature type="transmembrane region" description="Helical" evidence="10">
    <location>
        <begin position="12"/>
        <end position="29"/>
    </location>
</feature>
<dbReference type="PANTHER" id="PTHR11177">
    <property type="entry name" value="CHITINASE"/>
    <property type="match status" value="1"/>
</dbReference>
<dbReference type="CDD" id="cd06548">
    <property type="entry name" value="GH18_chitinase"/>
    <property type="match status" value="1"/>
</dbReference>
<dbReference type="GO" id="GO:0008843">
    <property type="term" value="F:endochitinase activity"/>
    <property type="evidence" value="ECO:0007669"/>
    <property type="project" value="UniProtKB-EC"/>
</dbReference>
<dbReference type="PROSITE" id="PS51910">
    <property type="entry name" value="GH18_2"/>
    <property type="match status" value="1"/>
</dbReference>
<evidence type="ECO:0000256" key="10">
    <source>
        <dbReference type="SAM" id="Phobius"/>
    </source>
</evidence>
<comment type="catalytic activity">
    <reaction evidence="1">
        <text>Random endo-hydrolysis of N-acetyl-beta-D-glucosaminide (1-&gt;4)-beta-linkages in chitin and chitodextrins.</text>
        <dbReference type="EC" id="3.2.1.14"/>
    </reaction>
</comment>
<dbReference type="GO" id="GO:0000272">
    <property type="term" value="P:polysaccharide catabolic process"/>
    <property type="evidence" value="ECO:0007669"/>
    <property type="project" value="UniProtKB-KW"/>
</dbReference>
<dbReference type="InterPro" id="IPR001223">
    <property type="entry name" value="Glyco_hydro18_cat"/>
</dbReference>
<dbReference type="Pfam" id="PF00704">
    <property type="entry name" value="Glyco_hydro_18"/>
    <property type="match status" value="1"/>
</dbReference>
<dbReference type="Gene3D" id="3.10.50.10">
    <property type="match status" value="1"/>
</dbReference>
<dbReference type="PANTHER" id="PTHR11177:SF317">
    <property type="entry name" value="CHITINASE 12-RELATED"/>
    <property type="match status" value="1"/>
</dbReference>
<dbReference type="InterPro" id="IPR050314">
    <property type="entry name" value="Glycosyl_Hydrlase_18"/>
</dbReference>
<dbReference type="SUPFAM" id="SSF51445">
    <property type="entry name" value="(Trans)glycosidases"/>
    <property type="match status" value="1"/>
</dbReference>
<evidence type="ECO:0000256" key="6">
    <source>
        <dbReference type="ARBA" id="ARBA00023295"/>
    </source>
</evidence>
<dbReference type="Gene3D" id="3.20.20.80">
    <property type="entry name" value="Glycosidases"/>
    <property type="match status" value="1"/>
</dbReference>
<organism evidence="12 13">
    <name type="scientific">Zygosaccharomyces bailii (strain CLIB 213 / ATCC 58445 / CBS 680 / BCRC 21525 / NBRC 1098 / NCYC 1416 / NRRL Y-2227)</name>
    <dbReference type="NCBI Taxonomy" id="1333698"/>
    <lineage>
        <taxon>Eukaryota</taxon>
        <taxon>Fungi</taxon>
        <taxon>Dikarya</taxon>
        <taxon>Ascomycota</taxon>
        <taxon>Saccharomycotina</taxon>
        <taxon>Saccharomycetes</taxon>
        <taxon>Saccharomycetales</taxon>
        <taxon>Saccharomycetaceae</taxon>
        <taxon>Zygosaccharomyces</taxon>
    </lineage>
</organism>
<dbReference type="GO" id="GO:0008061">
    <property type="term" value="F:chitin binding"/>
    <property type="evidence" value="ECO:0007669"/>
    <property type="project" value="InterPro"/>
</dbReference>
<keyword evidence="13" id="KW-1185">Reference proteome</keyword>
<gene>
    <name evidence="12" type="ORF">BN860_01376g</name>
</gene>
<comment type="similarity">
    <text evidence="9">Belongs to the glycosyl hydrolase 18 family.</text>
</comment>
<dbReference type="EC" id="3.2.1.14" evidence="2"/>
<protein>
    <recommendedName>
        <fullName evidence="2">chitinase</fullName>
        <ecNumber evidence="2">3.2.1.14</ecNumber>
    </recommendedName>
</protein>
<evidence type="ECO:0000313" key="12">
    <source>
        <dbReference type="EMBL" id="CDF90720.1"/>
    </source>
</evidence>
<evidence type="ECO:0000256" key="5">
    <source>
        <dbReference type="ARBA" id="ARBA00023277"/>
    </source>
</evidence>
<evidence type="ECO:0000256" key="8">
    <source>
        <dbReference type="RuleBase" id="RU000489"/>
    </source>
</evidence>
<reference evidence="13" key="1">
    <citation type="journal article" date="2013" name="Genome Announc.">
        <title>Genome sequence of the food spoilage yeast Zygosaccharomyces bailii CLIB 213(T).</title>
        <authorList>
            <person name="Galeote V."/>
            <person name="Bigey F."/>
            <person name="Devillers H."/>
            <person name="Neuveglise C."/>
            <person name="Dequin S."/>
        </authorList>
    </citation>
    <scope>NUCLEOTIDE SEQUENCE [LARGE SCALE GENOMIC DNA]</scope>
    <source>
        <strain evidence="13">CLIB 213 / ATCC 58445 / CBS 680 / CCRC 21525 / NBRC 1098 / NCYC 1416 / NRRL Y-2227</strain>
    </source>
</reference>
<dbReference type="SMART" id="SM00636">
    <property type="entry name" value="Glyco_18"/>
    <property type="match status" value="1"/>
</dbReference>
<dbReference type="OrthoDB" id="76388at2759"/>
<dbReference type="SUPFAM" id="SSF54556">
    <property type="entry name" value="Chitinase insertion domain"/>
    <property type="match status" value="1"/>
</dbReference>
<evidence type="ECO:0000313" key="13">
    <source>
        <dbReference type="Proteomes" id="UP000019375"/>
    </source>
</evidence>
<keyword evidence="5" id="KW-0119">Carbohydrate metabolism</keyword>
<evidence type="ECO:0000256" key="3">
    <source>
        <dbReference type="ARBA" id="ARBA00022801"/>
    </source>
</evidence>
<dbReference type="GO" id="GO:0005576">
    <property type="term" value="C:extracellular region"/>
    <property type="evidence" value="ECO:0007669"/>
    <property type="project" value="TreeGrafter"/>
</dbReference>
<evidence type="ECO:0000256" key="9">
    <source>
        <dbReference type="RuleBase" id="RU004453"/>
    </source>
</evidence>
<feature type="domain" description="GH18" evidence="11">
    <location>
        <begin position="67"/>
        <end position="482"/>
    </location>
</feature>
<dbReference type="Proteomes" id="UP000019375">
    <property type="component" value="Unassembled WGS sequence"/>
</dbReference>
<evidence type="ECO:0000256" key="1">
    <source>
        <dbReference type="ARBA" id="ARBA00000822"/>
    </source>
</evidence>
<keyword evidence="3 8" id="KW-0378">Hydrolase</keyword>
<accession>A0A8J2X328</accession>
<evidence type="ECO:0000259" key="11">
    <source>
        <dbReference type="PROSITE" id="PS51910"/>
    </source>
</evidence>
<name>A0A8J2X328_ZYGB2</name>
<sequence length="522" mass="59892">MLWLNQTWFRHTVILAFIVASITIEMCFYRKVFKSTAERDVLEHVHHTGAGPLQLKGHHIVAGDEGYTTGVYYSDWSPYPPRKHFPHDIDLSKVSHVYYAFFLVDGNTGQLKSSDEWSDFQMDLYKPLAVKLNELNGDKMDVDLSMGLLPKGCVGELFYLRHTGILDKNRARHFKVVMAVGGWSNREEFPKMVRDPRRVDAFITSCVDTMFKYGFDGIDLDWEFPQNDGFEPQMYLEMARRLRLRFDQLEQDIFAGESNHPKFHLSIATPAFRDKMNVLPIREMNRYVDVWNMMTYDYHGEWSDRTGYHCNLYNGKNGKVSAQYKHGATSGGTVEGLDANSAIYDMINLFGVDSRKISLGMAAYGRGFTHVKTEGNDKSFIGKKFNGVGGASEGEPGMWLYNQLPIKGSQEQYDADYVSAFCFDSKSRTFVGYDNVDSVQVKADYVKEMQLGGGFWWESCGDNHKDPERSLLNAFTGELQTILKPTDSIYHRPETLRYYLEKYGIDSYLSPFIGHLLSKNRR</sequence>
<dbReference type="GO" id="GO:0006032">
    <property type="term" value="P:chitin catabolic process"/>
    <property type="evidence" value="ECO:0007669"/>
    <property type="project" value="UniProtKB-KW"/>
</dbReference>
<dbReference type="EMBL" id="HG316461">
    <property type="protein sequence ID" value="CDF90720.1"/>
    <property type="molecule type" value="Genomic_DNA"/>
</dbReference>
<evidence type="ECO:0000256" key="7">
    <source>
        <dbReference type="ARBA" id="ARBA00023326"/>
    </source>
</evidence>
<dbReference type="InterPro" id="IPR001579">
    <property type="entry name" value="Glyco_hydro_18_chit_AS"/>
</dbReference>
<keyword evidence="6 8" id="KW-0326">Glycosidase</keyword>
<dbReference type="AlphaFoldDB" id="A0A8J2X328"/>
<dbReference type="InterPro" id="IPR017853">
    <property type="entry name" value="GH"/>
</dbReference>
<keyword evidence="7" id="KW-0624">Polysaccharide degradation</keyword>
<keyword evidence="10" id="KW-0812">Transmembrane</keyword>
<dbReference type="InterPro" id="IPR029070">
    <property type="entry name" value="Chitinase_insertion_sf"/>
</dbReference>
<evidence type="ECO:0000256" key="2">
    <source>
        <dbReference type="ARBA" id="ARBA00012729"/>
    </source>
</evidence>
<dbReference type="InterPro" id="IPR011583">
    <property type="entry name" value="Chitinase_II/V-like_cat"/>
</dbReference>
<dbReference type="PROSITE" id="PS01095">
    <property type="entry name" value="GH18_1"/>
    <property type="match status" value="1"/>
</dbReference>
<evidence type="ECO:0000256" key="4">
    <source>
        <dbReference type="ARBA" id="ARBA00023024"/>
    </source>
</evidence>
<keyword evidence="4" id="KW-0146">Chitin degradation</keyword>